<keyword evidence="3" id="KW-1185">Reference proteome</keyword>
<evidence type="ECO:0000256" key="1">
    <source>
        <dbReference type="SAM" id="Phobius"/>
    </source>
</evidence>
<name>A0A4C1TM75_EUMVA</name>
<keyword evidence="1" id="KW-1133">Transmembrane helix</keyword>
<dbReference type="Proteomes" id="UP000299102">
    <property type="component" value="Unassembled WGS sequence"/>
</dbReference>
<feature type="transmembrane region" description="Helical" evidence="1">
    <location>
        <begin position="89"/>
        <end position="109"/>
    </location>
</feature>
<evidence type="ECO:0000313" key="3">
    <source>
        <dbReference type="Proteomes" id="UP000299102"/>
    </source>
</evidence>
<gene>
    <name evidence="2" type="ORF">EVAR_5369_1</name>
</gene>
<proteinExistence type="predicted"/>
<accession>A0A4C1TM75</accession>
<reference evidence="2 3" key="1">
    <citation type="journal article" date="2019" name="Commun. Biol.">
        <title>The bagworm genome reveals a unique fibroin gene that provides high tensile strength.</title>
        <authorList>
            <person name="Kono N."/>
            <person name="Nakamura H."/>
            <person name="Ohtoshi R."/>
            <person name="Tomita M."/>
            <person name="Numata K."/>
            <person name="Arakawa K."/>
        </authorList>
    </citation>
    <scope>NUCLEOTIDE SEQUENCE [LARGE SCALE GENOMIC DNA]</scope>
</reference>
<dbReference type="EMBL" id="BGZK01000073">
    <property type="protein sequence ID" value="GBP15679.1"/>
    <property type="molecule type" value="Genomic_DNA"/>
</dbReference>
<dbReference type="AlphaFoldDB" id="A0A4C1TM75"/>
<keyword evidence="1" id="KW-0812">Transmembrane</keyword>
<dbReference type="OrthoDB" id="8197512at2759"/>
<keyword evidence="1" id="KW-0472">Membrane</keyword>
<evidence type="ECO:0000313" key="2">
    <source>
        <dbReference type="EMBL" id="GBP15679.1"/>
    </source>
</evidence>
<organism evidence="2 3">
    <name type="scientific">Eumeta variegata</name>
    <name type="common">Bagworm moth</name>
    <name type="synonym">Eumeta japonica</name>
    <dbReference type="NCBI Taxonomy" id="151549"/>
    <lineage>
        <taxon>Eukaryota</taxon>
        <taxon>Metazoa</taxon>
        <taxon>Ecdysozoa</taxon>
        <taxon>Arthropoda</taxon>
        <taxon>Hexapoda</taxon>
        <taxon>Insecta</taxon>
        <taxon>Pterygota</taxon>
        <taxon>Neoptera</taxon>
        <taxon>Endopterygota</taxon>
        <taxon>Lepidoptera</taxon>
        <taxon>Glossata</taxon>
        <taxon>Ditrysia</taxon>
        <taxon>Tineoidea</taxon>
        <taxon>Psychidae</taxon>
        <taxon>Oiketicinae</taxon>
        <taxon>Eumeta</taxon>
    </lineage>
</organism>
<comment type="caution">
    <text evidence="2">The sequence shown here is derived from an EMBL/GenBank/DDBJ whole genome shotgun (WGS) entry which is preliminary data.</text>
</comment>
<sequence length="123" mass="14477">MVRKDPARFVRENPNNQRIRDPINKSIAKQKQEIDGVLITPMDTTKYLGTSELSRRDTIKARCKQEIRIVKGLIPFIKKTKMHWKIVKLIYKMVISPSMIYGLSVVALIKSIRTRLRQYEYET</sequence>
<protein>
    <submittedName>
        <fullName evidence="2">Uncharacterized protein</fullName>
    </submittedName>
</protein>